<dbReference type="InterPro" id="IPR016112">
    <property type="entry name" value="VP_dsDNA_II"/>
</dbReference>
<dbReference type="Pfam" id="PF16903">
    <property type="entry name" value="Capsid_N"/>
    <property type="match status" value="2"/>
</dbReference>
<name>A0A167RDN0_9VIRU</name>
<evidence type="ECO:0000259" key="5">
    <source>
        <dbReference type="Pfam" id="PF16903"/>
    </source>
</evidence>
<dbReference type="SUPFAM" id="SSF49749">
    <property type="entry name" value="Group II dsDNA viruses VP"/>
    <property type="match status" value="2"/>
</dbReference>
<dbReference type="GO" id="GO:0019028">
    <property type="term" value="C:viral capsid"/>
    <property type="evidence" value="ECO:0007669"/>
    <property type="project" value="UniProtKB-KW"/>
</dbReference>
<dbReference type="InterPro" id="IPR038519">
    <property type="entry name" value="MCP_C_sf"/>
</dbReference>
<dbReference type="GeneID" id="80512926"/>
<dbReference type="Gene3D" id="2.70.9.10">
    <property type="entry name" value="Adenovirus Type 2 Hexon, domain 4"/>
    <property type="match status" value="1"/>
</dbReference>
<accession>A0A167RDN0</accession>
<protein>
    <submittedName>
        <fullName evidence="6">Putative capsid protein 2</fullName>
    </submittedName>
</protein>
<evidence type="ECO:0000256" key="2">
    <source>
        <dbReference type="ARBA" id="ARBA00022561"/>
    </source>
</evidence>
<feature type="domain" description="Major capsid protein C-terminal" evidence="4">
    <location>
        <begin position="417"/>
        <end position="603"/>
    </location>
</feature>
<proteinExistence type="predicted"/>
<feature type="domain" description="Major capsid protein N-terminal" evidence="5">
    <location>
        <begin position="265"/>
        <end position="414"/>
    </location>
</feature>
<feature type="domain" description="Major capsid protein N-terminal" evidence="5">
    <location>
        <begin position="25"/>
        <end position="106"/>
    </location>
</feature>
<evidence type="ECO:0000313" key="7">
    <source>
        <dbReference type="Proteomes" id="UP000241365"/>
    </source>
</evidence>
<dbReference type="GO" id="GO:0005198">
    <property type="term" value="F:structural molecule activity"/>
    <property type="evidence" value="ECO:0007669"/>
    <property type="project" value="InterPro"/>
</dbReference>
<keyword evidence="7" id="KW-1185">Reference proteome</keyword>
<keyword evidence="2" id="KW-0167">Capsid protein</keyword>
<evidence type="ECO:0000313" key="6">
    <source>
        <dbReference type="EMBL" id="ANB50564.1"/>
    </source>
</evidence>
<dbReference type="InterPro" id="IPR007542">
    <property type="entry name" value="MCP_C"/>
</dbReference>
<dbReference type="KEGG" id="vg:80512926"/>
<reference evidence="6 7" key="1">
    <citation type="journal article" date="2016" name="Genome Announc.">
        <title>Complete Genome Sequence of a New Megavirus Family Member Isolated from an Inland Water Lake for the First Time in India.</title>
        <authorList>
            <person name="Chatterjee A."/>
            <person name="Ali F."/>
            <person name="Bange D."/>
            <person name="Kondabagil K."/>
        </authorList>
    </citation>
    <scope>NUCLEOTIDE SEQUENCE [LARGE SCALE GENOMIC DNA]</scope>
    <source>
        <strain evidence="6">1</strain>
    </source>
</reference>
<dbReference type="InterPro" id="IPR031654">
    <property type="entry name" value="Capsid_N"/>
</dbReference>
<evidence type="ECO:0000259" key="4">
    <source>
        <dbReference type="Pfam" id="PF04451"/>
    </source>
</evidence>
<dbReference type="RefSeq" id="YP_010776315.1">
    <property type="nucleotide sequence ID" value="NC_075034.1"/>
</dbReference>
<evidence type="ECO:0000256" key="1">
    <source>
        <dbReference type="ARBA" id="ARBA00004328"/>
    </source>
</evidence>
<dbReference type="Gene3D" id="2.70.9.20">
    <property type="entry name" value="Major capsid protein Vp54"/>
    <property type="match status" value="1"/>
</dbReference>
<dbReference type="Proteomes" id="UP000241365">
    <property type="component" value="Segment"/>
</dbReference>
<sequence length="610" mass="71469">MGGGLIQLAVYGSQDIFLTGTPQITFFKAVYRRYTNFAIEPIAQHLIGITNFNEEMNCRIEKIGDLMSRVYIEIDIPKVDLKIRNNSMWSTNLQIAEKQYNLLKNYYSQVYNFISENSQTARNLVKLLRINNIDLNEISKIVEDDKFSKKLNMARQLLSDYISSSQDIDEITNISEFGDIMTKNRYHLLQNIKYLDVISIYKSISNNKNYCELADEQSDIIIKNKLLNIIQNSLYAQMYEFYMPIYNAYLIAQKKYQSIKNNSYSERYKFAWVEELGYSIFDFIEIRIGDQIIDRHTGDWMIIFNKLFVNDRHIDNYNKMIGNVKELTVFDDSIKNSYKLIIPLQFWFCRHTGLSLPLIALRYSDVIITIKLKDLSKVCYYQDDPALSNMSTVQSQYNINIINAKLYVDYVFLDSDERKRFAKSTHEYLIETVQMNEFDDIFSEKYNANLTFSNPTKFITWFVQPNFYRENPTGTNKCQWNNFGIGIDGSISPIDMAYILINGYNITNNNGDMKFFNHMHPYWYFNHSPPHGLNVYSFSIKPTIHQPSATINLSRIDKFSILMEFVKEFVNIINDEYQIAKGAYMGAYTMNYNILRIMNGMAGLAFQTSH</sequence>
<dbReference type="Pfam" id="PF04451">
    <property type="entry name" value="Capsid_NCLDV"/>
    <property type="match status" value="1"/>
</dbReference>
<comment type="subcellular location">
    <subcellularLocation>
        <location evidence="1">Virion</location>
    </subcellularLocation>
</comment>
<dbReference type="EMBL" id="KU877344">
    <property type="protein sequence ID" value="ANB50564.1"/>
    <property type="molecule type" value="Genomic_DNA"/>
</dbReference>
<keyword evidence="3" id="KW-0946">Virion</keyword>
<evidence type="ECO:0000256" key="3">
    <source>
        <dbReference type="ARBA" id="ARBA00022844"/>
    </source>
</evidence>
<organism evidence="6 7">
    <name type="scientific">Powai lake megavirus</name>
    <dbReference type="NCBI Taxonomy" id="1842663"/>
    <lineage>
        <taxon>Viruses</taxon>
        <taxon>Varidnaviria</taxon>
        <taxon>Bamfordvirae</taxon>
        <taxon>Nucleocytoviricota</taxon>
        <taxon>Megaviricetes</taxon>
        <taxon>Imitervirales</taxon>
        <taxon>Mimiviridae</taxon>
        <taxon>Megamimivirinae</taxon>
        <taxon>Megavirus</taxon>
        <taxon>Megavirus powaiense</taxon>
    </lineage>
</organism>